<name>A0A5A7UJ96_CUCMM</name>
<dbReference type="PROSITE" id="PS50994">
    <property type="entry name" value="INTEGRASE"/>
    <property type="match status" value="1"/>
</dbReference>
<dbReference type="InterPro" id="IPR001584">
    <property type="entry name" value="Integrase_cat-core"/>
</dbReference>
<accession>A0A5A7UJ96</accession>
<evidence type="ECO:0000313" key="4">
    <source>
        <dbReference type="EMBL" id="TYK12394.1"/>
    </source>
</evidence>
<dbReference type="GO" id="GO:0015074">
    <property type="term" value="P:DNA integration"/>
    <property type="evidence" value="ECO:0007669"/>
    <property type="project" value="InterPro"/>
</dbReference>
<sequence length="81" mass="9406">MDNNTLLLEVELQVGKKIKVVKTYHGGEYYGRYDGSGEQRPEPFAKYLEKCGIVSQYTMPRKPSMNSVAERQDRTLKKKYD</sequence>
<feature type="region of interest" description="Disordered" evidence="1">
    <location>
        <begin position="61"/>
        <end position="81"/>
    </location>
</feature>
<dbReference type="Proteomes" id="UP000321947">
    <property type="component" value="Unassembled WGS sequence"/>
</dbReference>
<dbReference type="EMBL" id="SSTE01008830">
    <property type="protein sequence ID" value="KAA0054356.1"/>
    <property type="molecule type" value="Genomic_DNA"/>
</dbReference>
<comment type="caution">
    <text evidence="3">The sequence shown here is derived from an EMBL/GenBank/DDBJ whole genome shotgun (WGS) entry which is preliminary data.</text>
</comment>
<evidence type="ECO:0000313" key="6">
    <source>
        <dbReference type="Proteomes" id="UP000321947"/>
    </source>
</evidence>
<evidence type="ECO:0000313" key="3">
    <source>
        <dbReference type="EMBL" id="KAA0054356.1"/>
    </source>
</evidence>
<dbReference type="Gene3D" id="3.30.420.10">
    <property type="entry name" value="Ribonuclease H-like superfamily/Ribonuclease H"/>
    <property type="match status" value="1"/>
</dbReference>
<evidence type="ECO:0000313" key="5">
    <source>
        <dbReference type="Proteomes" id="UP000321393"/>
    </source>
</evidence>
<dbReference type="PANTHER" id="PTHR42648">
    <property type="entry name" value="TRANSPOSASE, PUTATIVE-RELATED"/>
    <property type="match status" value="1"/>
</dbReference>
<proteinExistence type="predicted"/>
<dbReference type="PANTHER" id="PTHR42648:SF28">
    <property type="entry name" value="TRANSPOSON-ENCODED PROTEIN WITH RIBONUCLEASE H-LIKE AND RETROVIRUS ZINC FINGER-LIKE DOMAINS"/>
    <property type="match status" value="1"/>
</dbReference>
<dbReference type="Proteomes" id="UP000321393">
    <property type="component" value="Unassembled WGS sequence"/>
</dbReference>
<gene>
    <name evidence="4" type="ORF">E5676_scaffold302G001770</name>
    <name evidence="3" type="ORF">E6C27_scaffold24G00850</name>
</gene>
<organism evidence="3 5">
    <name type="scientific">Cucumis melo var. makuwa</name>
    <name type="common">Oriental melon</name>
    <dbReference type="NCBI Taxonomy" id="1194695"/>
    <lineage>
        <taxon>Eukaryota</taxon>
        <taxon>Viridiplantae</taxon>
        <taxon>Streptophyta</taxon>
        <taxon>Embryophyta</taxon>
        <taxon>Tracheophyta</taxon>
        <taxon>Spermatophyta</taxon>
        <taxon>Magnoliopsida</taxon>
        <taxon>eudicotyledons</taxon>
        <taxon>Gunneridae</taxon>
        <taxon>Pentapetalae</taxon>
        <taxon>rosids</taxon>
        <taxon>fabids</taxon>
        <taxon>Cucurbitales</taxon>
        <taxon>Cucurbitaceae</taxon>
        <taxon>Benincaseae</taxon>
        <taxon>Cucumis</taxon>
    </lineage>
</organism>
<evidence type="ECO:0000259" key="2">
    <source>
        <dbReference type="PROSITE" id="PS50994"/>
    </source>
</evidence>
<dbReference type="AlphaFoldDB" id="A0A5A7UJ96"/>
<dbReference type="InterPro" id="IPR039537">
    <property type="entry name" value="Retrotran_Ty1/copia-like"/>
</dbReference>
<dbReference type="InterPro" id="IPR036397">
    <property type="entry name" value="RNaseH_sf"/>
</dbReference>
<dbReference type="SUPFAM" id="SSF53098">
    <property type="entry name" value="Ribonuclease H-like"/>
    <property type="match status" value="1"/>
</dbReference>
<dbReference type="GO" id="GO:0003676">
    <property type="term" value="F:nucleic acid binding"/>
    <property type="evidence" value="ECO:0007669"/>
    <property type="project" value="InterPro"/>
</dbReference>
<dbReference type="InterPro" id="IPR012337">
    <property type="entry name" value="RNaseH-like_sf"/>
</dbReference>
<reference evidence="5 6" key="1">
    <citation type="submission" date="2019-08" db="EMBL/GenBank/DDBJ databases">
        <title>Draft genome sequences of two oriental melons (Cucumis melo L. var makuwa).</title>
        <authorList>
            <person name="Kwon S.-Y."/>
        </authorList>
    </citation>
    <scope>NUCLEOTIDE SEQUENCE [LARGE SCALE GENOMIC DNA]</scope>
    <source>
        <strain evidence="6">cv. Chang Bougi</strain>
        <strain evidence="5">cv. SW 3</strain>
        <tissue evidence="3">Leaf</tissue>
    </source>
</reference>
<dbReference type="EMBL" id="SSTD01010133">
    <property type="protein sequence ID" value="TYK12394.1"/>
    <property type="molecule type" value="Genomic_DNA"/>
</dbReference>
<evidence type="ECO:0000256" key="1">
    <source>
        <dbReference type="SAM" id="MobiDB-lite"/>
    </source>
</evidence>
<protein>
    <submittedName>
        <fullName evidence="3">Retrovirus-related Pol polyprotein from transposon TNT 1-94</fullName>
    </submittedName>
</protein>
<feature type="compositionally biased region" description="Basic and acidic residues" evidence="1">
    <location>
        <begin position="70"/>
        <end position="81"/>
    </location>
</feature>
<dbReference type="OrthoDB" id="1935865at2759"/>
<feature type="domain" description="Integrase catalytic" evidence="2">
    <location>
        <begin position="1"/>
        <end position="81"/>
    </location>
</feature>